<sequence length="98" mass="10380">MPGLFILPLHFPPSSSSSLLDVESHIEDAGHRMYAASLITAPRPSLEISSNVSASTPRHLVHLGVVGGTSSYQHITRYEPAATGSSPLRITQTVSPCS</sequence>
<organism evidence="1 2">
    <name type="scientific">Trametes coccinea (strain BRFM310)</name>
    <name type="common">Pycnoporus coccineus</name>
    <dbReference type="NCBI Taxonomy" id="1353009"/>
    <lineage>
        <taxon>Eukaryota</taxon>
        <taxon>Fungi</taxon>
        <taxon>Dikarya</taxon>
        <taxon>Basidiomycota</taxon>
        <taxon>Agaricomycotina</taxon>
        <taxon>Agaricomycetes</taxon>
        <taxon>Polyporales</taxon>
        <taxon>Polyporaceae</taxon>
        <taxon>Trametes</taxon>
    </lineage>
</organism>
<accession>A0A1Y2I7M1</accession>
<protein>
    <submittedName>
        <fullName evidence="1">Uncharacterized protein</fullName>
    </submittedName>
</protein>
<proteinExistence type="predicted"/>
<name>A0A1Y2I7M1_TRAC3</name>
<dbReference type="AlphaFoldDB" id="A0A1Y2I7M1"/>
<dbReference type="Proteomes" id="UP000193067">
    <property type="component" value="Unassembled WGS sequence"/>
</dbReference>
<reference evidence="1 2" key="1">
    <citation type="journal article" date="2015" name="Biotechnol. Biofuels">
        <title>Enhanced degradation of softwood versus hardwood by the white-rot fungus Pycnoporus coccineus.</title>
        <authorList>
            <person name="Couturier M."/>
            <person name="Navarro D."/>
            <person name="Chevret D."/>
            <person name="Henrissat B."/>
            <person name="Piumi F."/>
            <person name="Ruiz-Duenas F.J."/>
            <person name="Martinez A.T."/>
            <person name="Grigoriev I.V."/>
            <person name="Riley R."/>
            <person name="Lipzen A."/>
            <person name="Berrin J.G."/>
            <person name="Master E.R."/>
            <person name="Rosso M.N."/>
        </authorList>
    </citation>
    <scope>NUCLEOTIDE SEQUENCE [LARGE SCALE GENOMIC DNA]</scope>
    <source>
        <strain evidence="1 2">BRFM310</strain>
    </source>
</reference>
<evidence type="ECO:0000313" key="1">
    <source>
        <dbReference type="EMBL" id="OSC96633.1"/>
    </source>
</evidence>
<gene>
    <name evidence="1" type="ORF">PYCCODRAFT_1261180</name>
</gene>
<keyword evidence="2" id="KW-1185">Reference proteome</keyword>
<evidence type="ECO:0000313" key="2">
    <source>
        <dbReference type="Proteomes" id="UP000193067"/>
    </source>
</evidence>
<dbReference type="EMBL" id="KZ084172">
    <property type="protein sequence ID" value="OSC96633.1"/>
    <property type="molecule type" value="Genomic_DNA"/>
</dbReference>